<proteinExistence type="predicted"/>
<organism evidence="1 2">
    <name type="scientific">Folsomia candida</name>
    <name type="common">Springtail</name>
    <dbReference type="NCBI Taxonomy" id="158441"/>
    <lineage>
        <taxon>Eukaryota</taxon>
        <taxon>Metazoa</taxon>
        <taxon>Ecdysozoa</taxon>
        <taxon>Arthropoda</taxon>
        <taxon>Hexapoda</taxon>
        <taxon>Collembola</taxon>
        <taxon>Entomobryomorpha</taxon>
        <taxon>Isotomoidea</taxon>
        <taxon>Isotomidae</taxon>
        <taxon>Proisotominae</taxon>
        <taxon>Folsomia</taxon>
    </lineage>
</organism>
<protein>
    <recommendedName>
        <fullName evidence="3">Reverse transcriptase zinc-binding domain-containing protein</fullName>
    </recommendedName>
</protein>
<evidence type="ECO:0000313" key="1">
    <source>
        <dbReference type="EMBL" id="OXA42892.1"/>
    </source>
</evidence>
<dbReference type="AlphaFoldDB" id="A0A226DBJ5"/>
<keyword evidence="2" id="KW-1185">Reference proteome</keyword>
<name>A0A226DBJ5_FOLCA</name>
<accession>A0A226DBJ5</accession>
<comment type="caution">
    <text evidence="1">The sequence shown here is derived from an EMBL/GenBank/DDBJ whole genome shotgun (WGS) entry which is preliminary data.</text>
</comment>
<dbReference type="Proteomes" id="UP000198287">
    <property type="component" value="Unassembled WGS sequence"/>
</dbReference>
<gene>
    <name evidence="1" type="ORF">Fcan01_22339</name>
</gene>
<sequence length="131" mass="15318">MANTTRIPNYAKMKTHALIEPYLRLSLPLPMAQVMAQLRVNLYNLKINDKKIPLQNQTSCPWCGEGEGNSDHYLLYCPHLETTRSKFLNLFLSTPTANFIDLYNNYKNSPDFYKNIFYFFTECFKSLDSPF</sequence>
<dbReference type="EMBL" id="LNIX01000024">
    <property type="protein sequence ID" value="OXA42892.1"/>
    <property type="molecule type" value="Genomic_DNA"/>
</dbReference>
<evidence type="ECO:0000313" key="2">
    <source>
        <dbReference type="Proteomes" id="UP000198287"/>
    </source>
</evidence>
<reference evidence="1 2" key="1">
    <citation type="submission" date="2015-12" db="EMBL/GenBank/DDBJ databases">
        <title>The genome of Folsomia candida.</title>
        <authorList>
            <person name="Faddeeva A."/>
            <person name="Derks M.F."/>
            <person name="Anvar Y."/>
            <person name="Smit S."/>
            <person name="Van Straalen N."/>
            <person name="Roelofs D."/>
        </authorList>
    </citation>
    <scope>NUCLEOTIDE SEQUENCE [LARGE SCALE GENOMIC DNA]</scope>
    <source>
        <strain evidence="1 2">VU population</strain>
        <tissue evidence="1">Whole body</tissue>
    </source>
</reference>
<evidence type="ECO:0008006" key="3">
    <source>
        <dbReference type="Google" id="ProtNLM"/>
    </source>
</evidence>